<dbReference type="AlphaFoldDB" id="A0A2T6VYP5"/>
<dbReference type="SUPFAM" id="SSF48256">
    <property type="entry name" value="Citrate synthase"/>
    <property type="match status" value="1"/>
</dbReference>
<dbReference type="InterPro" id="IPR036969">
    <property type="entry name" value="Citrate_synthase_sf"/>
</dbReference>
<protein>
    <submittedName>
        <fullName evidence="2">Citrate (Si)-synthase</fullName>
    </submittedName>
</protein>
<feature type="non-terminal residue" evidence="2">
    <location>
        <position position="141"/>
    </location>
</feature>
<evidence type="ECO:0000256" key="1">
    <source>
        <dbReference type="ARBA" id="ARBA00004751"/>
    </source>
</evidence>
<dbReference type="InterPro" id="IPR016142">
    <property type="entry name" value="Citrate_synth-like_lrg_a-sub"/>
</dbReference>
<proteinExistence type="predicted"/>
<dbReference type="InterPro" id="IPR002020">
    <property type="entry name" value="Citrate_synthase"/>
</dbReference>
<organism evidence="2 3">
    <name type="scientific">Helicobacter pylori</name>
    <name type="common">Campylobacter pylori</name>
    <dbReference type="NCBI Taxonomy" id="210"/>
    <lineage>
        <taxon>Bacteria</taxon>
        <taxon>Pseudomonadati</taxon>
        <taxon>Campylobacterota</taxon>
        <taxon>Epsilonproteobacteria</taxon>
        <taxon>Campylobacterales</taxon>
        <taxon>Helicobacteraceae</taxon>
        <taxon>Helicobacter</taxon>
    </lineage>
</organism>
<comment type="caution">
    <text evidence="2">The sequence shown here is derived from an EMBL/GenBank/DDBJ whole genome shotgun (WGS) entry which is preliminary data.</text>
</comment>
<gene>
    <name evidence="2" type="ORF">C2R72_00280</name>
</gene>
<evidence type="ECO:0000313" key="2">
    <source>
        <dbReference type="EMBL" id="PUD82959.1"/>
    </source>
</evidence>
<accession>A0A2T6VYP5</accession>
<dbReference type="Pfam" id="PF00285">
    <property type="entry name" value="Citrate_synt"/>
    <property type="match status" value="1"/>
</dbReference>
<evidence type="ECO:0000313" key="3">
    <source>
        <dbReference type="Proteomes" id="UP000244700"/>
    </source>
</evidence>
<dbReference type="EMBL" id="QBQT01000015">
    <property type="protein sequence ID" value="PUD82959.1"/>
    <property type="molecule type" value="Genomic_DNA"/>
</dbReference>
<dbReference type="PANTHER" id="PTHR42871:SF1">
    <property type="entry name" value="CITRATE SYNTHASE"/>
    <property type="match status" value="1"/>
</dbReference>
<dbReference type="PANTHER" id="PTHR42871">
    <property type="entry name" value="CITRATE SYNTHASE"/>
    <property type="match status" value="1"/>
</dbReference>
<comment type="pathway">
    <text evidence="1">Carbohydrate metabolism; tricarboxylic acid cycle; isocitrate from oxaloacetate: step 1/2.</text>
</comment>
<dbReference type="Proteomes" id="UP000244700">
    <property type="component" value="Unassembled WGS sequence"/>
</dbReference>
<reference evidence="2 3" key="1">
    <citation type="submission" date="2018-01" db="EMBL/GenBank/DDBJ databases">
        <title>Helicobacter pylori genome-wide association study shows promise for predicting gastric cancer risk.</title>
        <authorList>
            <person name="Berthenet E."/>
            <person name="Yahara K."/>
            <person name="Thorell K."/>
            <person name="Pascoe B."/>
            <person name="Meric G."/>
            <person name="Mikhail J.M."/>
            <person name="Engstrand L."/>
            <person name="Enroth H."/>
            <person name="Burette A."/>
            <person name="Megraud F."/>
            <person name="Atherton J."/>
            <person name="Smith S."/>
            <person name="Wilkinson T.S."/>
            <person name="Hitchings M.D."/>
            <person name="Falush D."/>
            <person name="Sheppard S.K."/>
        </authorList>
    </citation>
    <scope>NUCLEOTIDE SEQUENCE [LARGE SCALE GENOMIC DNA]</scope>
    <source>
        <strain evidence="2 3">GIL237</strain>
    </source>
</reference>
<dbReference type="Gene3D" id="1.10.580.10">
    <property type="entry name" value="Citrate Synthase, domain 1"/>
    <property type="match status" value="1"/>
</dbReference>
<dbReference type="Gene3D" id="2.20.28.60">
    <property type="match status" value="1"/>
</dbReference>
<name>A0A2T6VYP5_HELPX</name>
<dbReference type="GO" id="GO:0046912">
    <property type="term" value="F:acyltransferase activity, acyl groups converted into alkyl on transfer"/>
    <property type="evidence" value="ECO:0007669"/>
    <property type="project" value="InterPro"/>
</dbReference>
<sequence length="141" mass="15984">MSVTLINNENNERYEFETIESTRGPKAVDFSKLFETTGFFSYDPGYSSTAGCQSKISYVNGKKGELYYRGHRIEDLVAKYKYVDVCKLLLTGELPKNQDESLEFELELCHRSFVHESLLNMFSAFPSNAHPMAKLSSGVSI</sequence>